<dbReference type="Pfam" id="PF00752">
    <property type="entry name" value="XPG_N"/>
    <property type="match status" value="1"/>
</dbReference>
<dbReference type="Gene3D" id="3.60.20.10">
    <property type="entry name" value="Glutamine Phosphoribosylpyrophosphate, subunit 1, domain 1"/>
    <property type="match status" value="1"/>
</dbReference>
<evidence type="ECO:0000256" key="1">
    <source>
        <dbReference type="SAM" id="MobiDB-lite"/>
    </source>
</evidence>
<keyword evidence="3" id="KW-0647">Proteasome</keyword>
<evidence type="ECO:0000259" key="2">
    <source>
        <dbReference type="Pfam" id="PF00752"/>
    </source>
</evidence>
<comment type="caution">
    <text evidence="3">The sequence shown here is derived from an EMBL/GenBank/DDBJ whole genome shotgun (WGS) entry which is preliminary data.</text>
</comment>
<feature type="compositionally biased region" description="Basic and acidic residues" evidence="1">
    <location>
        <begin position="211"/>
        <end position="229"/>
    </location>
</feature>
<dbReference type="SUPFAM" id="SSF56235">
    <property type="entry name" value="N-terminal nucleophile aminohydrolases (Ntn hydrolases)"/>
    <property type="match status" value="1"/>
</dbReference>
<accession>A0A6A2YPZ0</accession>
<evidence type="ECO:0000313" key="4">
    <source>
        <dbReference type="Proteomes" id="UP000436088"/>
    </source>
</evidence>
<dbReference type="GO" id="GO:0004518">
    <property type="term" value="F:nuclease activity"/>
    <property type="evidence" value="ECO:0007669"/>
    <property type="project" value="InterPro"/>
</dbReference>
<reference evidence="3" key="1">
    <citation type="submission" date="2019-09" db="EMBL/GenBank/DDBJ databases">
        <title>Draft genome information of white flower Hibiscus syriacus.</title>
        <authorList>
            <person name="Kim Y.-M."/>
        </authorList>
    </citation>
    <scope>NUCLEOTIDE SEQUENCE [LARGE SCALE GENOMIC DNA]</scope>
    <source>
        <strain evidence="3">YM2019G1</strain>
    </source>
</reference>
<dbReference type="SUPFAM" id="SSF88723">
    <property type="entry name" value="PIN domain-like"/>
    <property type="match status" value="1"/>
</dbReference>
<gene>
    <name evidence="3" type="ORF">F3Y22_tig00111330pilonHSYRG00756</name>
</gene>
<sequence>MGIKGLLRFMKPFIEPIHINKYAGKRAGIDDYSWLHKGVAMVLSIDEEKGPQLYKCDPAGHFFWSQGSLQVDFIAHLVWILDFGSKCLVPEAIYYVGSKEQEAINFLEKKMKNDSTFTYEETMQTAILALQSVLQEDFKAIEIEIYNEQITDLLDPNQRNLQDGINDLHDLESSLASFPIKPLQALKGCFDIGEGEGANGPNWKGVMPLESDTKSSRPMDQDAGRHEGENSGQSGSFTRQVTGDGDRDFPQPKFPSERNYSGPLYRQRREANNTSEDASEGTVVQRG</sequence>
<feature type="domain" description="XPG N-terminal" evidence="2">
    <location>
        <begin position="1"/>
        <end position="42"/>
    </location>
</feature>
<protein>
    <submittedName>
        <fullName evidence="3">Proteasome subunit alpha type-6</fullName>
    </submittedName>
</protein>
<evidence type="ECO:0000313" key="3">
    <source>
        <dbReference type="EMBL" id="KAE8681428.1"/>
    </source>
</evidence>
<dbReference type="AlphaFoldDB" id="A0A6A2YPZ0"/>
<keyword evidence="4" id="KW-1185">Reference proteome</keyword>
<name>A0A6A2YPZ0_HIBSY</name>
<dbReference type="InterPro" id="IPR006085">
    <property type="entry name" value="XPG_DNA_repair_N"/>
</dbReference>
<organism evidence="3 4">
    <name type="scientific">Hibiscus syriacus</name>
    <name type="common">Rose of Sharon</name>
    <dbReference type="NCBI Taxonomy" id="106335"/>
    <lineage>
        <taxon>Eukaryota</taxon>
        <taxon>Viridiplantae</taxon>
        <taxon>Streptophyta</taxon>
        <taxon>Embryophyta</taxon>
        <taxon>Tracheophyta</taxon>
        <taxon>Spermatophyta</taxon>
        <taxon>Magnoliopsida</taxon>
        <taxon>eudicotyledons</taxon>
        <taxon>Gunneridae</taxon>
        <taxon>Pentapetalae</taxon>
        <taxon>rosids</taxon>
        <taxon>malvids</taxon>
        <taxon>Malvales</taxon>
        <taxon>Malvaceae</taxon>
        <taxon>Malvoideae</taxon>
        <taxon>Hibiscus</taxon>
    </lineage>
</organism>
<dbReference type="EMBL" id="VEPZ02001308">
    <property type="protein sequence ID" value="KAE8681428.1"/>
    <property type="molecule type" value="Genomic_DNA"/>
</dbReference>
<dbReference type="GO" id="GO:0000502">
    <property type="term" value="C:proteasome complex"/>
    <property type="evidence" value="ECO:0007669"/>
    <property type="project" value="UniProtKB-KW"/>
</dbReference>
<dbReference type="InterPro" id="IPR029060">
    <property type="entry name" value="PIN-like_dom_sf"/>
</dbReference>
<proteinExistence type="predicted"/>
<feature type="region of interest" description="Disordered" evidence="1">
    <location>
        <begin position="197"/>
        <end position="287"/>
    </location>
</feature>
<dbReference type="InterPro" id="IPR029055">
    <property type="entry name" value="Ntn_hydrolases_N"/>
</dbReference>
<feature type="compositionally biased region" description="Polar residues" evidence="1">
    <location>
        <begin position="230"/>
        <end position="241"/>
    </location>
</feature>
<dbReference type="Proteomes" id="UP000436088">
    <property type="component" value="Unassembled WGS sequence"/>
</dbReference>